<evidence type="ECO:0000259" key="2">
    <source>
        <dbReference type="Pfam" id="PF13488"/>
    </source>
</evidence>
<gene>
    <name evidence="3" type="ORF">m02_12380</name>
</gene>
<feature type="domain" description="Glycine zipper" evidence="2">
    <location>
        <begin position="32"/>
        <end position="73"/>
    </location>
</feature>
<keyword evidence="1" id="KW-0732">Signal</keyword>
<reference evidence="3 4" key="1">
    <citation type="journal article" date="2013" name="PLoS Genet.">
        <title>A gene transfer agent and a dynamic repertoire of secretion systems hold the keys to the explosive radiation of the emerging pathogen Bartonella.</title>
        <authorList>
            <person name="Guy L."/>
            <person name="Nystedt B."/>
            <person name="Toft C."/>
            <person name="Zaremba-Niedzwiedzka K."/>
            <person name="Berglund E.C."/>
            <person name="Granberg F."/>
            <person name="Naslund K."/>
            <person name="Eriksson A.S."/>
            <person name="Andersson S.G."/>
        </authorList>
    </citation>
    <scope>NUCLEOTIDE SEQUENCE [LARGE SCALE GENOMIC DNA]</scope>
    <source>
        <strain evidence="4">m02</strain>
    </source>
</reference>
<sequence length="131" mass="13295">MLKSILTMAVVAIVGLSSVACTTTEQTVAGYGVGGAALGALAGTAISGNSSGAVPGAAIGAIAGTVTGAAAAQKKQQMLQQVQLCTYRDVRGQLYQAPCPQPVQPVPQLCTYRNTKGQLYQAPCPQLVQPY</sequence>
<proteinExistence type="predicted"/>
<dbReference type="STRING" id="1094492.m02_12380"/>
<dbReference type="Proteomes" id="UP000014026">
    <property type="component" value="Unassembled WGS sequence"/>
</dbReference>
<dbReference type="HOGENOM" id="CLU_158447_0_0_5"/>
<dbReference type="PATRIC" id="fig|1094492.3.peg.1347"/>
<organism evidence="3 4">
    <name type="scientific">Bartonella bovis m02</name>
    <dbReference type="NCBI Taxonomy" id="1094492"/>
    <lineage>
        <taxon>Bacteria</taxon>
        <taxon>Pseudomonadati</taxon>
        <taxon>Pseudomonadota</taxon>
        <taxon>Alphaproteobacteria</taxon>
        <taxon>Hyphomicrobiales</taxon>
        <taxon>Bartonellaceae</taxon>
        <taxon>Bartonella</taxon>
    </lineage>
</organism>
<dbReference type="RefSeq" id="WP_010702981.1">
    <property type="nucleotide sequence ID" value="NZ_KB915626.1"/>
</dbReference>
<evidence type="ECO:0000313" key="3">
    <source>
        <dbReference type="EMBL" id="ENN90038.1"/>
    </source>
</evidence>
<name>N6UIH7_9HYPH</name>
<dbReference type="EMBL" id="AGWB01000036">
    <property type="protein sequence ID" value="ENN90038.1"/>
    <property type="molecule type" value="Genomic_DNA"/>
</dbReference>
<comment type="caution">
    <text evidence="3">The sequence shown here is derived from an EMBL/GenBank/DDBJ whole genome shotgun (WGS) entry which is preliminary data.</text>
</comment>
<dbReference type="Pfam" id="PF13488">
    <property type="entry name" value="Gly-zipper_Omp"/>
    <property type="match status" value="1"/>
</dbReference>
<dbReference type="InterPro" id="IPR039567">
    <property type="entry name" value="Gly-zipper"/>
</dbReference>
<evidence type="ECO:0000313" key="4">
    <source>
        <dbReference type="Proteomes" id="UP000014026"/>
    </source>
</evidence>
<feature type="signal peptide" evidence="1">
    <location>
        <begin position="1"/>
        <end position="22"/>
    </location>
</feature>
<protein>
    <submittedName>
        <fullName evidence="3">Putative membrane protein</fullName>
    </submittedName>
</protein>
<feature type="chain" id="PRO_5004126239" evidence="1">
    <location>
        <begin position="23"/>
        <end position="131"/>
    </location>
</feature>
<dbReference type="AlphaFoldDB" id="N6UIH7"/>
<dbReference type="PROSITE" id="PS51257">
    <property type="entry name" value="PROKAR_LIPOPROTEIN"/>
    <property type="match status" value="1"/>
</dbReference>
<evidence type="ECO:0000256" key="1">
    <source>
        <dbReference type="SAM" id="SignalP"/>
    </source>
</evidence>
<accession>N6UIH7</accession>